<accession>A0A8H2VHV9</accession>
<keyword evidence="7" id="KW-0131">Cell cycle</keyword>
<proteinExistence type="inferred from homology"/>
<dbReference type="AlphaFoldDB" id="A0A8H2VHV9"/>
<evidence type="ECO:0000256" key="3">
    <source>
        <dbReference type="ARBA" id="ARBA00022618"/>
    </source>
</evidence>
<protein>
    <submittedName>
        <fullName evidence="8">Similar to Saccharomyces cerevisiae YER147C SCC4 Subunit of cohesin loading factor (Scc2p- Scc4p), a complex required for the loading of cohesin complexes onto chromosomes</fullName>
    </submittedName>
</protein>
<evidence type="ECO:0000313" key="9">
    <source>
        <dbReference type="Proteomes" id="UP000644660"/>
    </source>
</evidence>
<evidence type="ECO:0000256" key="4">
    <source>
        <dbReference type="ARBA" id="ARBA00022776"/>
    </source>
</evidence>
<dbReference type="GO" id="GO:0051301">
    <property type="term" value="P:cell division"/>
    <property type="evidence" value="ECO:0007669"/>
    <property type="project" value="UniProtKB-KW"/>
</dbReference>
<dbReference type="GO" id="GO:0005634">
    <property type="term" value="C:nucleus"/>
    <property type="evidence" value="ECO:0007669"/>
    <property type="project" value="UniProtKB-SubCell"/>
</dbReference>
<reference evidence="8 9" key="1">
    <citation type="submission" date="2020-05" db="EMBL/GenBank/DDBJ databases">
        <authorList>
            <person name="Casaregola S."/>
            <person name="Devillers H."/>
            <person name="Grondin C."/>
        </authorList>
    </citation>
    <scope>NUCLEOTIDE SEQUENCE [LARGE SCALE GENOMIC DNA]</scope>
    <source>
        <strain evidence="8 9">CLIB 1767</strain>
    </source>
</reference>
<keyword evidence="5" id="KW-0159">Chromosome partition</keyword>
<dbReference type="RefSeq" id="XP_041407368.1">
    <property type="nucleotide sequence ID" value="XM_041551434.1"/>
</dbReference>
<keyword evidence="6" id="KW-0539">Nucleus</keyword>
<dbReference type="Proteomes" id="UP000644660">
    <property type="component" value="Unassembled WGS sequence"/>
</dbReference>
<keyword evidence="3" id="KW-0132">Cell division</keyword>
<dbReference type="GO" id="GO:0007064">
    <property type="term" value="P:mitotic sister chromatid cohesion"/>
    <property type="evidence" value="ECO:0007669"/>
    <property type="project" value="InterPro"/>
</dbReference>
<evidence type="ECO:0000256" key="5">
    <source>
        <dbReference type="ARBA" id="ARBA00022829"/>
    </source>
</evidence>
<gene>
    <name evidence="8" type="ORF">KABA2_06S07414</name>
</gene>
<sequence>MASVVELMRISRECTDQAHRLGSTVNDDKSLEQYYTLIRTSIQALTDIKMNYSLTIVQDVYVTFSLTKLLLDETTDCEITETYLSSLRQRLQNYKNGSDYIYMQYWLQVEFIALYDVTVKRNSQFQYRVALNNCTGLISYLKSLFNEDNYALREWCQLFQLVEVWLCDALNRTKKVNELYPNLLVESKQINEKWHILIVIYHINWLLEQHQQIPKEYMDELNNVTVETLGPELYVMKLMLLLTDKILKDENITDTLTQFKTFFEQYKDQLNEQSVITISFSQDVNVVFKHSTLFQYKNLKTLLLFFQAVSYLVNCYDETANFSIKFLPRVKKNLVKELHHREEVDSNLIAVSLNDRNYRMKWFSQLLDLTEFYRIWERLILKSHISTKDLKDGGGYNDLLNVMHNQEESQSEDIASQYYNLSRETVSDEVALISLLNCYILLVSKINECEDNTKQTLMVRCETVWHDIEVLQDKSNIAKNNTMWDCTIVIIWLTSHLEPFTATPLPTNDETRSKYLAQLQRYYSSNRLTSVSHDNHNEIEKQYKLKKSVFLQVMVNYLGGRLLETDLKKINEISNICLQITKGQRMPYIRYVIGLWHLMNCTISMNNKEVLITKAKIESILKEM</sequence>
<dbReference type="Pfam" id="PF10345">
    <property type="entry name" value="Cohesin_load"/>
    <property type="match status" value="1"/>
</dbReference>
<evidence type="ECO:0000313" key="8">
    <source>
        <dbReference type="EMBL" id="CAB4255524.1"/>
    </source>
</evidence>
<dbReference type="InterPro" id="IPR019440">
    <property type="entry name" value="MAU2"/>
</dbReference>
<dbReference type="GO" id="GO:0007059">
    <property type="term" value="P:chromosome segregation"/>
    <property type="evidence" value="ECO:0007669"/>
    <property type="project" value="UniProtKB-KW"/>
</dbReference>
<evidence type="ECO:0000256" key="1">
    <source>
        <dbReference type="ARBA" id="ARBA00004123"/>
    </source>
</evidence>
<dbReference type="OrthoDB" id="4062938at2759"/>
<organism evidence="8 9">
    <name type="scientific">Maudiozyma barnettii</name>
    <dbReference type="NCBI Taxonomy" id="61262"/>
    <lineage>
        <taxon>Eukaryota</taxon>
        <taxon>Fungi</taxon>
        <taxon>Dikarya</taxon>
        <taxon>Ascomycota</taxon>
        <taxon>Saccharomycotina</taxon>
        <taxon>Saccharomycetes</taxon>
        <taxon>Saccharomycetales</taxon>
        <taxon>Saccharomycetaceae</taxon>
        <taxon>Maudiozyma</taxon>
    </lineage>
</organism>
<dbReference type="EMBL" id="CAEFZW010000006">
    <property type="protein sequence ID" value="CAB4255524.1"/>
    <property type="molecule type" value="Genomic_DNA"/>
</dbReference>
<keyword evidence="4" id="KW-0498">Mitosis</keyword>
<keyword evidence="9" id="KW-1185">Reference proteome</keyword>
<evidence type="ECO:0000256" key="2">
    <source>
        <dbReference type="ARBA" id="ARBA00008585"/>
    </source>
</evidence>
<comment type="subcellular location">
    <subcellularLocation>
        <location evidence="1">Nucleus</location>
    </subcellularLocation>
</comment>
<comment type="similarity">
    <text evidence="2">Belongs to the SCC4/mau-2 family.</text>
</comment>
<evidence type="ECO:0000256" key="7">
    <source>
        <dbReference type="ARBA" id="ARBA00023306"/>
    </source>
</evidence>
<evidence type="ECO:0000256" key="6">
    <source>
        <dbReference type="ARBA" id="ARBA00023242"/>
    </source>
</evidence>
<dbReference type="GeneID" id="64858572"/>
<name>A0A8H2VHV9_9SACH</name>
<comment type="caution">
    <text evidence="8">The sequence shown here is derived from an EMBL/GenBank/DDBJ whole genome shotgun (WGS) entry which is preliminary data.</text>
</comment>